<dbReference type="PANTHER" id="PTHR33067">
    <property type="entry name" value="RNA-DIRECTED DNA POLYMERASE-RELATED"/>
    <property type="match status" value="1"/>
</dbReference>
<feature type="region of interest" description="Disordered" evidence="1">
    <location>
        <begin position="84"/>
        <end position="106"/>
    </location>
</feature>
<organism evidence="2 3">
    <name type="scientific">Tanacetum coccineum</name>
    <dbReference type="NCBI Taxonomy" id="301880"/>
    <lineage>
        <taxon>Eukaryota</taxon>
        <taxon>Viridiplantae</taxon>
        <taxon>Streptophyta</taxon>
        <taxon>Embryophyta</taxon>
        <taxon>Tracheophyta</taxon>
        <taxon>Spermatophyta</taxon>
        <taxon>Magnoliopsida</taxon>
        <taxon>eudicotyledons</taxon>
        <taxon>Gunneridae</taxon>
        <taxon>Pentapetalae</taxon>
        <taxon>asterids</taxon>
        <taxon>campanulids</taxon>
        <taxon>Asterales</taxon>
        <taxon>Asteraceae</taxon>
        <taxon>Asteroideae</taxon>
        <taxon>Anthemideae</taxon>
        <taxon>Anthemidinae</taxon>
        <taxon>Tanacetum</taxon>
    </lineage>
</organism>
<accession>A0ABQ5G6W5</accession>
<evidence type="ECO:0000313" key="2">
    <source>
        <dbReference type="EMBL" id="GJT70774.1"/>
    </source>
</evidence>
<dbReference type="PANTHER" id="PTHR33067:SF9">
    <property type="entry name" value="RNA-DIRECTED DNA POLYMERASE"/>
    <property type="match status" value="1"/>
</dbReference>
<sequence>MSTPQPQALGTTFEARVRDYMAAHTKRMERFKNALFKQREEINDRMTEMFGLLKELTISRTPEKVLIMEEAKFPVTKNVNSISLAKGEEERSDKTDETLDNTVKPTRTETGIPVKEAEGNNETKNKPIEKAEEKEVVEVLSSRPVEYYLKHRINEKLIEGLVDNNRFNDSLSRARVRKVKGKTYNVLPRGPVYEAILKKKITKKEDIGGNFEIPCSIEGLKYVNALVDQGSDVNVMPYSTYMKLTDERSAETDIRLSLASHSYIYPLGIAEDVLVEVAEHVYPVDFVILDIKENDKRPFILGTPFLAMAKAAIKFDKGTITLRSGKSKISFHKILDSPCMTEKESRTT</sequence>
<evidence type="ECO:0000313" key="3">
    <source>
        <dbReference type="Proteomes" id="UP001151760"/>
    </source>
</evidence>
<dbReference type="Proteomes" id="UP001151760">
    <property type="component" value="Unassembled WGS sequence"/>
</dbReference>
<feature type="compositionally biased region" description="Basic and acidic residues" evidence="1">
    <location>
        <begin position="86"/>
        <end position="97"/>
    </location>
</feature>
<comment type="caution">
    <text evidence="2">The sequence shown here is derived from an EMBL/GenBank/DDBJ whole genome shotgun (WGS) entry which is preliminary data.</text>
</comment>
<dbReference type="CDD" id="cd00303">
    <property type="entry name" value="retropepsin_like"/>
    <property type="match status" value="1"/>
</dbReference>
<protein>
    <submittedName>
        <fullName evidence="2">MAK10-like protein</fullName>
    </submittedName>
</protein>
<reference evidence="2" key="1">
    <citation type="journal article" date="2022" name="Int. J. Mol. Sci.">
        <title>Draft Genome of Tanacetum Coccineum: Genomic Comparison of Closely Related Tanacetum-Family Plants.</title>
        <authorList>
            <person name="Yamashiro T."/>
            <person name="Shiraishi A."/>
            <person name="Nakayama K."/>
            <person name="Satake H."/>
        </authorList>
    </citation>
    <scope>NUCLEOTIDE SEQUENCE</scope>
</reference>
<evidence type="ECO:0000256" key="1">
    <source>
        <dbReference type="SAM" id="MobiDB-lite"/>
    </source>
</evidence>
<proteinExistence type="predicted"/>
<dbReference type="Gene3D" id="2.40.70.10">
    <property type="entry name" value="Acid Proteases"/>
    <property type="match status" value="1"/>
</dbReference>
<keyword evidence="3" id="KW-1185">Reference proteome</keyword>
<reference evidence="2" key="2">
    <citation type="submission" date="2022-01" db="EMBL/GenBank/DDBJ databases">
        <authorList>
            <person name="Yamashiro T."/>
            <person name="Shiraishi A."/>
            <person name="Satake H."/>
            <person name="Nakayama K."/>
        </authorList>
    </citation>
    <scope>NUCLEOTIDE SEQUENCE</scope>
</reference>
<dbReference type="EMBL" id="BQNB010018109">
    <property type="protein sequence ID" value="GJT70774.1"/>
    <property type="molecule type" value="Genomic_DNA"/>
</dbReference>
<name>A0ABQ5G6W5_9ASTR</name>
<dbReference type="InterPro" id="IPR021109">
    <property type="entry name" value="Peptidase_aspartic_dom_sf"/>
</dbReference>
<gene>
    <name evidence="2" type="ORF">Tco_1030060</name>
</gene>